<dbReference type="InParanoid" id="D6U210"/>
<reference evidence="1 2" key="1">
    <citation type="journal article" date="2011" name="Stand. Genomic Sci.">
        <title>Non-contiguous finished genome sequence and contextual data of the filamentous soil bacterium Ktedonobacter racemifer type strain (SOSP1-21).</title>
        <authorList>
            <person name="Chang Y.J."/>
            <person name="Land M."/>
            <person name="Hauser L."/>
            <person name="Chertkov O."/>
            <person name="Del Rio T.G."/>
            <person name="Nolan M."/>
            <person name="Copeland A."/>
            <person name="Tice H."/>
            <person name="Cheng J.F."/>
            <person name="Lucas S."/>
            <person name="Han C."/>
            <person name="Goodwin L."/>
            <person name="Pitluck S."/>
            <person name="Ivanova N."/>
            <person name="Ovchinikova G."/>
            <person name="Pati A."/>
            <person name="Chen A."/>
            <person name="Palaniappan K."/>
            <person name="Mavromatis K."/>
            <person name="Liolios K."/>
            <person name="Brettin T."/>
            <person name="Fiebig A."/>
            <person name="Rohde M."/>
            <person name="Abt B."/>
            <person name="Goker M."/>
            <person name="Detter J.C."/>
            <person name="Woyke T."/>
            <person name="Bristow J."/>
            <person name="Eisen J.A."/>
            <person name="Markowitz V."/>
            <person name="Hugenholtz P."/>
            <person name="Kyrpides N.C."/>
            <person name="Klenk H.P."/>
            <person name="Lapidus A."/>
        </authorList>
    </citation>
    <scope>NUCLEOTIDE SEQUENCE [LARGE SCALE GENOMIC DNA]</scope>
    <source>
        <strain evidence="2">DSM 44963</strain>
    </source>
</reference>
<sequence length="84" mass="9913">MRLGNSSQGTLLIHAKHTLMVSKRTVFGKGGSKLPRHIRWQEIMVIARSRWRAHIYLIHNNKWNSKYSRLLCLEEQVSEDKSFH</sequence>
<proteinExistence type="predicted"/>
<organism evidence="1 2">
    <name type="scientific">Ktedonobacter racemifer DSM 44963</name>
    <dbReference type="NCBI Taxonomy" id="485913"/>
    <lineage>
        <taxon>Bacteria</taxon>
        <taxon>Bacillati</taxon>
        <taxon>Chloroflexota</taxon>
        <taxon>Ktedonobacteria</taxon>
        <taxon>Ktedonobacterales</taxon>
        <taxon>Ktedonobacteraceae</taxon>
        <taxon>Ktedonobacter</taxon>
    </lineage>
</organism>
<protein>
    <submittedName>
        <fullName evidence="1">Uncharacterized protein</fullName>
    </submittedName>
</protein>
<name>D6U210_KTERA</name>
<comment type="caution">
    <text evidence="1">The sequence shown here is derived from an EMBL/GenBank/DDBJ whole genome shotgun (WGS) entry which is preliminary data.</text>
</comment>
<evidence type="ECO:0000313" key="1">
    <source>
        <dbReference type="EMBL" id="EFH80894.1"/>
    </source>
</evidence>
<keyword evidence="2" id="KW-1185">Reference proteome</keyword>
<accession>D6U210</accession>
<dbReference type="AlphaFoldDB" id="D6U210"/>
<evidence type="ECO:0000313" key="2">
    <source>
        <dbReference type="Proteomes" id="UP000004508"/>
    </source>
</evidence>
<dbReference type="EMBL" id="ADVG01000004">
    <property type="protein sequence ID" value="EFH80894.1"/>
    <property type="molecule type" value="Genomic_DNA"/>
</dbReference>
<dbReference type="Proteomes" id="UP000004508">
    <property type="component" value="Unassembled WGS sequence"/>
</dbReference>
<gene>
    <name evidence="1" type="ORF">Krac_1527</name>
</gene>